<evidence type="ECO:0000259" key="2">
    <source>
        <dbReference type="Pfam" id="PF02470"/>
    </source>
</evidence>
<proteinExistence type="predicted"/>
<feature type="domain" description="Mammalian cell entry C-terminal" evidence="3">
    <location>
        <begin position="115"/>
        <end position="293"/>
    </location>
</feature>
<feature type="region of interest" description="Disordered" evidence="1">
    <location>
        <begin position="375"/>
        <end position="407"/>
    </location>
</feature>
<sequence length="407" mass="42188">MSTRKPPLTSLIAIACAVALLATGAVWWLFYGANEKRVTAYFSAAVGVYPGGDVRMLGVPMGTVDEVTPNGRTVRVTMSLDRDVDVPADVNAVLVSPSVVSDRYVQLAPVYKGGPKLAEGAVIPKERTATPVELDEVYRSLNDITSALGPDGANKDGALSDLLNTGAANLDGNGQALADTLQHLGQAGSTLSGSSKDLFATVDNLQRFTSMLNSNDEQVRRFNTQMQEVSSLLAGEREDLGASMAELAVALGKVESFVRDNREGLKSNVDQLNGVAQVLVNQKAALSESLTDAPLALGNLQNSYNAASGTLDTRAVINELNEPPLVGVCKLVRQPAAGTPLQLPDNVLDACNAIQPVLDGLLPVSSIADLLSQVQGNPPAQQNGGAAGDPVLPLGGTGAPLVTGGGQ</sequence>
<dbReference type="RefSeq" id="WP_184476282.1">
    <property type="nucleotide sequence ID" value="NZ_JACHIV010000001.1"/>
</dbReference>
<evidence type="ECO:0000313" key="4">
    <source>
        <dbReference type="EMBL" id="MBB5067055.1"/>
    </source>
</evidence>
<organism evidence="4 5">
    <name type="scientific">Saccharopolyspora gloriosae</name>
    <dbReference type="NCBI Taxonomy" id="455344"/>
    <lineage>
        <taxon>Bacteria</taxon>
        <taxon>Bacillati</taxon>
        <taxon>Actinomycetota</taxon>
        <taxon>Actinomycetes</taxon>
        <taxon>Pseudonocardiales</taxon>
        <taxon>Pseudonocardiaceae</taxon>
        <taxon>Saccharopolyspora</taxon>
    </lineage>
</organism>
<feature type="compositionally biased region" description="Gly residues" evidence="1">
    <location>
        <begin position="395"/>
        <end position="407"/>
    </location>
</feature>
<dbReference type="PANTHER" id="PTHR33371:SF4">
    <property type="entry name" value="INTERMEMBRANE PHOSPHOLIPID TRANSPORT SYSTEM BINDING PROTEIN MLAD"/>
    <property type="match status" value="1"/>
</dbReference>
<reference evidence="4 5" key="1">
    <citation type="submission" date="2020-08" db="EMBL/GenBank/DDBJ databases">
        <title>Sequencing the genomes of 1000 actinobacteria strains.</title>
        <authorList>
            <person name="Klenk H.-P."/>
        </authorList>
    </citation>
    <scope>NUCLEOTIDE SEQUENCE [LARGE SCALE GENOMIC DNA]</scope>
    <source>
        <strain evidence="4 5">DSM 45582</strain>
    </source>
</reference>
<dbReference type="PANTHER" id="PTHR33371">
    <property type="entry name" value="INTERMEMBRANE PHOSPHOLIPID TRANSPORT SYSTEM BINDING PROTEIN MLAD-RELATED"/>
    <property type="match status" value="1"/>
</dbReference>
<dbReference type="InterPro" id="IPR024516">
    <property type="entry name" value="Mce_C"/>
</dbReference>
<evidence type="ECO:0000313" key="5">
    <source>
        <dbReference type="Proteomes" id="UP000580474"/>
    </source>
</evidence>
<dbReference type="NCBIfam" id="TIGR00996">
    <property type="entry name" value="Mtu_fam_mce"/>
    <property type="match status" value="1"/>
</dbReference>
<name>A0A840NA98_9PSEU</name>
<dbReference type="AlphaFoldDB" id="A0A840NA98"/>
<feature type="domain" description="Mce/MlaD" evidence="2">
    <location>
        <begin position="36"/>
        <end position="109"/>
    </location>
</feature>
<comment type="caution">
    <text evidence="4">The sequence shown here is derived from an EMBL/GenBank/DDBJ whole genome shotgun (WGS) entry which is preliminary data.</text>
</comment>
<protein>
    <submittedName>
        <fullName evidence="4">Virulence factor Mce-like protein</fullName>
    </submittedName>
</protein>
<accession>A0A840NA98</accession>
<feature type="compositionally biased region" description="Polar residues" evidence="1">
    <location>
        <begin position="375"/>
        <end position="384"/>
    </location>
</feature>
<dbReference type="InterPro" id="IPR052336">
    <property type="entry name" value="MlaD_Phospholipid_Transporter"/>
</dbReference>
<dbReference type="PROSITE" id="PS51257">
    <property type="entry name" value="PROKAR_LIPOPROTEIN"/>
    <property type="match status" value="1"/>
</dbReference>
<dbReference type="GO" id="GO:0005576">
    <property type="term" value="C:extracellular region"/>
    <property type="evidence" value="ECO:0007669"/>
    <property type="project" value="TreeGrafter"/>
</dbReference>
<keyword evidence="5" id="KW-1185">Reference proteome</keyword>
<dbReference type="Proteomes" id="UP000580474">
    <property type="component" value="Unassembled WGS sequence"/>
</dbReference>
<evidence type="ECO:0000259" key="3">
    <source>
        <dbReference type="Pfam" id="PF11887"/>
    </source>
</evidence>
<dbReference type="Pfam" id="PF11887">
    <property type="entry name" value="Mce4_CUP1"/>
    <property type="match status" value="1"/>
</dbReference>
<evidence type="ECO:0000256" key="1">
    <source>
        <dbReference type="SAM" id="MobiDB-lite"/>
    </source>
</evidence>
<dbReference type="InterPro" id="IPR003399">
    <property type="entry name" value="Mce/MlaD"/>
</dbReference>
<dbReference type="InterPro" id="IPR005693">
    <property type="entry name" value="Mce"/>
</dbReference>
<dbReference type="EMBL" id="JACHIV010000001">
    <property type="protein sequence ID" value="MBB5067055.1"/>
    <property type="molecule type" value="Genomic_DNA"/>
</dbReference>
<gene>
    <name evidence="4" type="ORF">BJ969_000143</name>
</gene>
<dbReference type="Pfam" id="PF02470">
    <property type="entry name" value="MlaD"/>
    <property type="match status" value="1"/>
</dbReference>